<protein>
    <submittedName>
        <fullName evidence="2">GNAT family N-acetyltransferase</fullName>
    </submittedName>
</protein>
<proteinExistence type="predicted"/>
<dbReference type="EMBL" id="JAECZA010000176">
    <property type="protein sequence ID" value="MBH8575636.1"/>
    <property type="molecule type" value="Genomic_DNA"/>
</dbReference>
<dbReference type="InterPro" id="IPR000182">
    <property type="entry name" value="GNAT_dom"/>
</dbReference>
<dbReference type="GO" id="GO:0016747">
    <property type="term" value="F:acyltransferase activity, transferring groups other than amino-acyl groups"/>
    <property type="evidence" value="ECO:0007669"/>
    <property type="project" value="InterPro"/>
</dbReference>
<dbReference type="CDD" id="cd04301">
    <property type="entry name" value="NAT_SF"/>
    <property type="match status" value="1"/>
</dbReference>
<evidence type="ECO:0000259" key="1">
    <source>
        <dbReference type="PROSITE" id="PS51186"/>
    </source>
</evidence>
<dbReference type="Gene3D" id="3.40.630.30">
    <property type="match status" value="1"/>
</dbReference>
<accession>A0A8J7LFW2</accession>
<feature type="domain" description="N-acetyltransferase" evidence="1">
    <location>
        <begin position="12"/>
        <end position="139"/>
    </location>
</feature>
<reference evidence="2 3" key="1">
    <citation type="journal article" date="2021" name="Int. J. Syst. Evol. Microbiol.">
        <title>Amazonocrinis nigriterrae gen. nov., sp. nov., Atlanticothrix silvestris gen. nov., sp. nov. and Dendronalium phyllosphericum gen. nov., sp. nov., nostocacean cyanobacteria from Brazilian environments.</title>
        <authorList>
            <person name="Alvarenga D.O."/>
            <person name="Andreote A.P.D."/>
            <person name="Branco L.H.Z."/>
            <person name="Delbaje E."/>
            <person name="Cruz R.B."/>
            <person name="Varani A.M."/>
            <person name="Fiore M.F."/>
        </authorList>
    </citation>
    <scope>NUCLEOTIDE SEQUENCE [LARGE SCALE GENOMIC DNA]</scope>
    <source>
        <strain evidence="2 3">CENA369</strain>
    </source>
</reference>
<dbReference type="Pfam" id="PF13508">
    <property type="entry name" value="Acetyltransf_7"/>
    <property type="match status" value="1"/>
</dbReference>
<dbReference type="InterPro" id="IPR016181">
    <property type="entry name" value="Acyl_CoA_acyltransferase"/>
</dbReference>
<evidence type="ECO:0000313" key="2">
    <source>
        <dbReference type="EMBL" id="MBH8575636.1"/>
    </source>
</evidence>
<dbReference type="PROSITE" id="PS51186">
    <property type="entry name" value="GNAT"/>
    <property type="match status" value="1"/>
</dbReference>
<dbReference type="Proteomes" id="UP000662314">
    <property type="component" value="Unassembled WGS sequence"/>
</dbReference>
<dbReference type="RefSeq" id="WP_214434408.1">
    <property type="nucleotide sequence ID" value="NZ_CAWPUQ010000086.1"/>
</dbReference>
<keyword evidence="3" id="KW-1185">Reference proteome</keyword>
<organism evidence="2 3">
    <name type="scientific">Dendronalium phyllosphericum CENA369</name>
    <dbReference type="NCBI Taxonomy" id="1725256"/>
    <lineage>
        <taxon>Bacteria</taxon>
        <taxon>Bacillati</taxon>
        <taxon>Cyanobacteriota</taxon>
        <taxon>Cyanophyceae</taxon>
        <taxon>Nostocales</taxon>
        <taxon>Nostocaceae</taxon>
        <taxon>Dendronalium</taxon>
        <taxon>Dendronalium phyllosphericum</taxon>
    </lineage>
</organism>
<dbReference type="SUPFAM" id="SSF55729">
    <property type="entry name" value="Acyl-CoA N-acyltransferases (Nat)"/>
    <property type="match status" value="1"/>
</dbReference>
<comment type="caution">
    <text evidence="2">The sequence shown here is derived from an EMBL/GenBank/DDBJ whole genome shotgun (WGS) entry which is preliminary data.</text>
</comment>
<name>A0A8J7LFW2_9NOST</name>
<gene>
    <name evidence="2" type="ORF">I8752_22025</name>
</gene>
<sequence>MIKNTISLPDKYIFRKAKLVDVGVIAFLIFKARLDPTQLKWEQFLVIESYGRLIAFGQLRNFDSAQELGSLYVVPNFRNQGLGTFLVKNLVIQANKPLYLKCVKKELVKFYTSTGFIPVSFDELPQSLKIKFYLSYVRNKYFNASITFMKYKSLIELPLSKV</sequence>
<evidence type="ECO:0000313" key="3">
    <source>
        <dbReference type="Proteomes" id="UP000662314"/>
    </source>
</evidence>
<dbReference type="AlphaFoldDB" id="A0A8J7LFW2"/>